<accession>A0A365HDI6</accession>
<feature type="domain" description="Sulfatase N-terminal" evidence="2">
    <location>
        <begin position="318"/>
        <end position="489"/>
    </location>
</feature>
<proteinExistence type="predicted"/>
<keyword evidence="4" id="KW-1185">Reference proteome</keyword>
<dbReference type="Gene3D" id="3.40.720.10">
    <property type="entry name" value="Alkaline Phosphatase, subunit A"/>
    <property type="match status" value="1"/>
</dbReference>
<comment type="caution">
    <text evidence="3">The sequence shown here is derived from an EMBL/GenBank/DDBJ whole genome shotgun (WGS) entry which is preliminary data.</text>
</comment>
<keyword evidence="1" id="KW-0812">Transmembrane</keyword>
<dbReference type="Pfam" id="PF00884">
    <property type="entry name" value="Sulfatase"/>
    <property type="match status" value="1"/>
</dbReference>
<feature type="transmembrane region" description="Helical" evidence="1">
    <location>
        <begin position="23"/>
        <end position="41"/>
    </location>
</feature>
<dbReference type="AlphaFoldDB" id="A0A365HDI6"/>
<feature type="transmembrane region" description="Helical" evidence="1">
    <location>
        <begin position="78"/>
        <end position="96"/>
    </location>
</feature>
<reference evidence="3 4" key="1">
    <citation type="submission" date="2018-06" db="EMBL/GenBank/DDBJ databases">
        <title>Actinomadura craniellae sp. nov. isolated from marine sponge Craniella sp.</title>
        <authorList>
            <person name="Li L."/>
            <person name="Xu Q.H."/>
            <person name="Lin H.W."/>
            <person name="Lu Y.H."/>
        </authorList>
    </citation>
    <scope>NUCLEOTIDE SEQUENCE [LARGE SCALE GENOMIC DNA]</scope>
    <source>
        <strain evidence="3 4">LHW63021</strain>
    </source>
</reference>
<dbReference type="EMBL" id="QLYX01000001">
    <property type="protein sequence ID" value="RAY17109.1"/>
    <property type="molecule type" value="Genomic_DNA"/>
</dbReference>
<name>A0A365HDI6_9ACTN</name>
<feature type="transmembrane region" description="Helical" evidence="1">
    <location>
        <begin position="53"/>
        <end position="71"/>
    </location>
</feature>
<feature type="transmembrane region" description="Helical" evidence="1">
    <location>
        <begin position="132"/>
        <end position="156"/>
    </location>
</feature>
<dbReference type="Proteomes" id="UP000251891">
    <property type="component" value="Unassembled WGS sequence"/>
</dbReference>
<dbReference type="OrthoDB" id="1376015at2"/>
<keyword evidence="1" id="KW-1133">Transmembrane helix</keyword>
<evidence type="ECO:0000313" key="3">
    <source>
        <dbReference type="EMBL" id="RAY17109.1"/>
    </source>
</evidence>
<dbReference type="SUPFAM" id="SSF53649">
    <property type="entry name" value="Alkaline phosphatase-like"/>
    <property type="match status" value="1"/>
</dbReference>
<dbReference type="InterPro" id="IPR000917">
    <property type="entry name" value="Sulfatase_N"/>
</dbReference>
<feature type="transmembrane region" description="Helical" evidence="1">
    <location>
        <begin position="168"/>
        <end position="191"/>
    </location>
</feature>
<evidence type="ECO:0000313" key="4">
    <source>
        <dbReference type="Proteomes" id="UP000251891"/>
    </source>
</evidence>
<evidence type="ECO:0000259" key="2">
    <source>
        <dbReference type="Pfam" id="PF00884"/>
    </source>
</evidence>
<organism evidence="3 4">
    <name type="scientific">Actinomadura craniellae</name>
    <dbReference type="NCBI Taxonomy" id="2231787"/>
    <lineage>
        <taxon>Bacteria</taxon>
        <taxon>Bacillati</taxon>
        <taxon>Actinomycetota</taxon>
        <taxon>Actinomycetes</taxon>
        <taxon>Streptosporangiales</taxon>
        <taxon>Thermomonosporaceae</taxon>
        <taxon>Actinomadura</taxon>
    </lineage>
</organism>
<gene>
    <name evidence="3" type="ORF">DPM19_02830</name>
</gene>
<evidence type="ECO:0000256" key="1">
    <source>
        <dbReference type="SAM" id="Phobius"/>
    </source>
</evidence>
<sequence>MDAPATDDAGGADGAGGRPKRPVGAWAVTALACLPVLFALVAPSELSRYGPGAFVRVPLEGLLCVALVLVLPARRRRVAALLVGALFGLLAVVKVVDLGFQATLDRAFRPASDRPFISAGVGFLSESFGRPAAITVVVAVVLLIVAVIGLTMLSVLRLTRLAARHTVVAARSVAVLGAVWAACAVFGAQLVPGTPVAAVALDRALQVRDDLQGHRLFTEQVTHDAFRTTPGPELLTALRGKDVLFSFVESYGRDAIEDPRFAPQVGAVLDAADRRLRAAGYASRSAFLTSPTAGGGSWLAHATLLSGVWVDDQQRHHDLLGTDRFTLTRAFGRAGWRTVAVMPGNTKAWPEGAFYGHDRVYNQPDLKYHGPPFNWGTPPDQYSLSFFQRTERAAPDHAPVMGEIALVSSHSPWTPTPRLIPWDRAGDGAAFAAAAASAGRWGDALRDPGRMRTAYRGSIEYSLSALLSYVETYGDDDLVLVFLGDHQPAPLVTGQDASRDVPITIVARDRAVLDRISGWGWHEGLKPGRRAPVWRMDAFRDRFLAAFGSRPAPQR</sequence>
<keyword evidence="1" id="KW-0472">Membrane</keyword>
<protein>
    <submittedName>
        <fullName evidence="3">Sulfatase</fullName>
    </submittedName>
</protein>
<dbReference type="InterPro" id="IPR017850">
    <property type="entry name" value="Alkaline_phosphatase_core_sf"/>
</dbReference>